<organism evidence="1 2">
    <name type="scientific">Dyella lutea</name>
    <dbReference type="NCBI Taxonomy" id="2950441"/>
    <lineage>
        <taxon>Bacteria</taxon>
        <taxon>Pseudomonadati</taxon>
        <taxon>Pseudomonadota</taxon>
        <taxon>Gammaproteobacteria</taxon>
        <taxon>Lysobacterales</taxon>
        <taxon>Rhodanobacteraceae</taxon>
        <taxon>Dyella</taxon>
    </lineage>
</organism>
<gene>
    <name evidence="1" type="ORF">NC595_11170</name>
</gene>
<reference evidence="1 2" key="1">
    <citation type="submission" date="2022-06" db="EMBL/GenBank/DDBJ databases">
        <title>Dyella sp. Sa strain:Sa Genome sequencing.</title>
        <authorList>
            <person name="Park S."/>
        </authorList>
    </citation>
    <scope>NUCLEOTIDE SEQUENCE [LARGE SCALE GENOMIC DNA]</scope>
    <source>
        <strain evidence="1 2">Sa</strain>
    </source>
</reference>
<keyword evidence="2" id="KW-1185">Reference proteome</keyword>
<dbReference type="RefSeq" id="WP_253566422.1">
    <property type="nucleotide sequence ID" value="NZ_JAMZEK010000002.1"/>
</dbReference>
<evidence type="ECO:0000313" key="1">
    <source>
        <dbReference type="EMBL" id="MCP1374624.1"/>
    </source>
</evidence>
<name>A0ABT1FB68_9GAMM</name>
<proteinExistence type="predicted"/>
<sequence length="198" mass="21822">MSKHAATLSITLLLLLVSLCAVVVAGQKRYFPEGALDATSAGSDGFLNRWFSGQLEAMSEPAMKPAAGIRTYRFTWLRTFNHPVAVRIVIAREHCMLHATELDGAGGYAPGKVYRRKVEAVDPGTCARVEAFIRASGFWDLPRCGQTQGEDGSEWIVEAATTRYRVVSRWTPRAGPIRMIGQQLLALTGWQYPAGEMY</sequence>
<dbReference type="Proteomes" id="UP001204615">
    <property type="component" value="Unassembled WGS sequence"/>
</dbReference>
<accession>A0ABT1FB68</accession>
<comment type="caution">
    <text evidence="1">The sequence shown here is derived from an EMBL/GenBank/DDBJ whole genome shotgun (WGS) entry which is preliminary data.</text>
</comment>
<protein>
    <submittedName>
        <fullName evidence="1">Uncharacterized protein</fullName>
    </submittedName>
</protein>
<dbReference type="EMBL" id="JAMZEK010000002">
    <property type="protein sequence ID" value="MCP1374624.1"/>
    <property type="molecule type" value="Genomic_DNA"/>
</dbReference>
<evidence type="ECO:0000313" key="2">
    <source>
        <dbReference type="Proteomes" id="UP001204615"/>
    </source>
</evidence>